<reference evidence="1 2" key="1">
    <citation type="submission" date="2018-01" db="EMBL/GenBank/DDBJ databases">
        <title>Draft genome sequence of Jiangella sp. GTF31.</title>
        <authorList>
            <person name="Sahin N."/>
            <person name="Ay H."/>
            <person name="Saygin H."/>
        </authorList>
    </citation>
    <scope>NUCLEOTIDE SEQUENCE [LARGE SCALE GENOMIC DNA]</scope>
    <source>
        <strain evidence="1 2">GTF31</strain>
    </source>
</reference>
<dbReference type="CDD" id="cd15482">
    <property type="entry name" value="Sialidase_non-viral"/>
    <property type="match status" value="1"/>
</dbReference>
<proteinExistence type="predicted"/>
<dbReference type="AlphaFoldDB" id="A0A2W2BW05"/>
<organism evidence="1 2">
    <name type="scientific">Jiangella anatolica</name>
    <dbReference type="NCBI Taxonomy" id="2670374"/>
    <lineage>
        <taxon>Bacteria</taxon>
        <taxon>Bacillati</taxon>
        <taxon>Actinomycetota</taxon>
        <taxon>Actinomycetes</taxon>
        <taxon>Jiangellales</taxon>
        <taxon>Jiangellaceae</taxon>
        <taxon>Jiangella</taxon>
    </lineage>
</organism>
<evidence type="ECO:0008006" key="3">
    <source>
        <dbReference type="Google" id="ProtNLM"/>
    </source>
</evidence>
<comment type="caution">
    <text evidence="1">The sequence shown here is derived from an EMBL/GenBank/DDBJ whole genome shotgun (WGS) entry which is preliminary data.</text>
</comment>
<dbReference type="Gene3D" id="2.120.10.10">
    <property type="match status" value="1"/>
</dbReference>
<gene>
    <name evidence="1" type="ORF">C1I92_26520</name>
</gene>
<sequence>MGCLLESVADQQTQKVIPCQAPHVGSSRPLTWNGVLGFLVPLLRVGRTVMARIGPRKGFSLVAGLALAFAALIGGPHAPAAAAIVEAVVVPGAPCGDPELGTNCQAYFPDIANDPFGDADDLLMVYRWSSAHQGVAGQLRMMRSTDGGATWAPADPFVVADYPATDYRDPSLAVITKADGSKRLLLSYFAAFGTNFGSIQTQVKRRDTATGAFSAPVQVFSSTLPSPATSAKIIQMANGQLLIPLYGTNPSTGYQDAVVVASVDDGVSWDGRLTGRQKTIAAGSAGRYFQEPAIAQIDPGDIRAVLRVSSDTSPSTTAYAMQSESYDNTYLTTWTTPWSMGVRMHAPELFRIPGTNLIPYLWSEPNAATSPTNRPVRITVRRTDSVWTETPRYTLYNPGSTWDAGYSGTVAIGTTRLVSVVYDEDRRAAIVLRYNVADVD</sequence>
<dbReference type="Proteomes" id="UP000248764">
    <property type="component" value="Unassembled WGS sequence"/>
</dbReference>
<name>A0A2W2BW05_9ACTN</name>
<evidence type="ECO:0000313" key="1">
    <source>
        <dbReference type="EMBL" id="PZF80349.1"/>
    </source>
</evidence>
<evidence type="ECO:0000313" key="2">
    <source>
        <dbReference type="Proteomes" id="UP000248764"/>
    </source>
</evidence>
<keyword evidence="2" id="KW-1185">Reference proteome</keyword>
<dbReference type="EMBL" id="POTW01000091">
    <property type="protein sequence ID" value="PZF80349.1"/>
    <property type="molecule type" value="Genomic_DNA"/>
</dbReference>
<dbReference type="InterPro" id="IPR036278">
    <property type="entry name" value="Sialidase_sf"/>
</dbReference>
<protein>
    <recommendedName>
        <fullName evidence="3">Sialidase domain-containing protein</fullName>
    </recommendedName>
</protein>
<accession>A0A2W2BW05</accession>
<dbReference type="SUPFAM" id="SSF50939">
    <property type="entry name" value="Sialidases"/>
    <property type="match status" value="1"/>
</dbReference>